<keyword evidence="2" id="KW-1185">Reference proteome</keyword>
<dbReference type="OrthoDB" id="411385at2"/>
<dbReference type="EMBL" id="SODD01000009">
    <property type="protein sequence ID" value="TDW20980.1"/>
    <property type="molecule type" value="Genomic_DNA"/>
</dbReference>
<protein>
    <recommendedName>
        <fullName evidence="3">ASCH domain-containing protein</fullName>
    </recommendedName>
</protein>
<evidence type="ECO:0000313" key="2">
    <source>
        <dbReference type="Proteomes" id="UP000294743"/>
    </source>
</evidence>
<accession>A0A4R7ZYY8</accession>
<dbReference type="AlphaFoldDB" id="A0A4R7ZYY8"/>
<evidence type="ECO:0000313" key="1">
    <source>
        <dbReference type="EMBL" id="TDW20980.1"/>
    </source>
</evidence>
<name>A0A4R7ZYY8_9FIRM</name>
<dbReference type="Proteomes" id="UP000294743">
    <property type="component" value="Unassembled WGS sequence"/>
</dbReference>
<dbReference type="RefSeq" id="WP_134168726.1">
    <property type="nucleotide sequence ID" value="NZ_SODD01000009.1"/>
</dbReference>
<organism evidence="1 2">
    <name type="scientific">Breznakia blatticola</name>
    <dbReference type="NCBI Taxonomy" id="1754012"/>
    <lineage>
        <taxon>Bacteria</taxon>
        <taxon>Bacillati</taxon>
        <taxon>Bacillota</taxon>
        <taxon>Erysipelotrichia</taxon>
        <taxon>Erysipelotrichales</taxon>
        <taxon>Erysipelotrichaceae</taxon>
        <taxon>Breznakia</taxon>
    </lineage>
</organism>
<gene>
    <name evidence="1" type="ORF">EDD63_10915</name>
</gene>
<evidence type="ECO:0008006" key="3">
    <source>
        <dbReference type="Google" id="ProtNLM"/>
    </source>
</evidence>
<proteinExistence type="predicted"/>
<reference evidence="1 2" key="1">
    <citation type="submission" date="2019-03" db="EMBL/GenBank/DDBJ databases">
        <title>Genomic Encyclopedia of Type Strains, Phase IV (KMG-IV): sequencing the most valuable type-strain genomes for metagenomic binning, comparative biology and taxonomic classification.</title>
        <authorList>
            <person name="Goeker M."/>
        </authorList>
    </citation>
    <scope>NUCLEOTIDE SEQUENCE [LARGE SCALE GENOMIC DNA]</scope>
    <source>
        <strain evidence="1 2">DSM 28867</strain>
    </source>
</reference>
<comment type="caution">
    <text evidence="1">The sequence shown here is derived from an EMBL/GenBank/DDBJ whole genome shotgun (WGS) entry which is preliminary data.</text>
</comment>
<sequence>MTKAEWYVGKEGKAEHLVYLNKEGKELNKLLDGEKTMIIRGAAGKKSPLGGRAKVDDTLYFVETGGDMSVTHKARISKVIESEKMTKEESIDFVKKYEKELNLSKKQYERWAGKKYLAVYEVSDIEAIEPFTYNREKNMDDWIITEDINTIKL</sequence>